<protein>
    <submittedName>
        <fullName evidence="4">NAD(P)H-dependent oxidoreductase</fullName>
    </submittedName>
</protein>
<gene>
    <name evidence="4" type="ORF">H8K33_12490</name>
</gene>
<proteinExistence type="inferred from homology"/>
<dbReference type="PANTHER" id="PTHR10204:SF34">
    <property type="entry name" value="NAD(P)H DEHYDROGENASE [QUINONE] 1 ISOFORM 1"/>
    <property type="match status" value="1"/>
</dbReference>
<accession>A0ABR6XS68</accession>
<dbReference type="InterPro" id="IPR003680">
    <property type="entry name" value="Flavodoxin_fold"/>
</dbReference>
<comment type="caution">
    <text evidence="4">The sequence shown here is derived from an EMBL/GenBank/DDBJ whole genome shotgun (WGS) entry which is preliminary data.</text>
</comment>
<evidence type="ECO:0000259" key="3">
    <source>
        <dbReference type="Pfam" id="PF02525"/>
    </source>
</evidence>
<reference evidence="4 5" key="1">
    <citation type="submission" date="2020-08" db="EMBL/GenBank/DDBJ databases">
        <title>Novel species isolated from subtropical streams in China.</title>
        <authorList>
            <person name="Lu H."/>
        </authorList>
    </citation>
    <scope>NUCLEOTIDE SEQUENCE [LARGE SCALE GENOMIC DNA]</scope>
    <source>
        <strain evidence="4 5">KCTC 52442</strain>
    </source>
</reference>
<dbReference type="SUPFAM" id="SSF52218">
    <property type="entry name" value="Flavoproteins"/>
    <property type="match status" value="1"/>
</dbReference>
<comment type="similarity">
    <text evidence="1">Belongs to the NAD(P)H dehydrogenase (quinone) family.</text>
</comment>
<dbReference type="RefSeq" id="WP_186891387.1">
    <property type="nucleotide sequence ID" value="NZ_JACOFU010000005.1"/>
</dbReference>
<keyword evidence="2" id="KW-0560">Oxidoreductase</keyword>
<feature type="domain" description="Flavodoxin-like fold" evidence="3">
    <location>
        <begin position="4"/>
        <end position="188"/>
    </location>
</feature>
<dbReference type="InterPro" id="IPR029039">
    <property type="entry name" value="Flavoprotein-like_sf"/>
</dbReference>
<sequence>MATKRILIISAHSSSNSFGKALSEAYGEAARAAGHELKEIFLDQLQFDPILHQAYHEIQELETDLQTAQQAIIWAEHICFVYPIWWGSVPALLKGFIDRVFLPGFAFKYHPGKISPEGLLAGRSAQLIVTMDTPPWLFRWFYHAPGIRQMQVHTLELCGIKSVQVMNLGMIIHSNDRQRKQWLEKIRALAARVH</sequence>
<dbReference type="Pfam" id="PF02525">
    <property type="entry name" value="Flavodoxin_2"/>
    <property type="match status" value="1"/>
</dbReference>
<organism evidence="4 5">
    <name type="scientific">Undibacterium amnicola</name>
    <dbReference type="NCBI Taxonomy" id="1834038"/>
    <lineage>
        <taxon>Bacteria</taxon>
        <taxon>Pseudomonadati</taxon>
        <taxon>Pseudomonadota</taxon>
        <taxon>Betaproteobacteria</taxon>
        <taxon>Burkholderiales</taxon>
        <taxon>Oxalobacteraceae</taxon>
        <taxon>Undibacterium</taxon>
    </lineage>
</organism>
<evidence type="ECO:0000313" key="5">
    <source>
        <dbReference type="Proteomes" id="UP000643610"/>
    </source>
</evidence>
<evidence type="ECO:0000313" key="4">
    <source>
        <dbReference type="EMBL" id="MBC3832334.1"/>
    </source>
</evidence>
<name>A0ABR6XS68_9BURK</name>
<evidence type="ECO:0000256" key="1">
    <source>
        <dbReference type="ARBA" id="ARBA00006252"/>
    </source>
</evidence>
<dbReference type="EMBL" id="JACOFU010000005">
    <property type="protein sequence ID" value="MBC3832334.1"/>
    <property type="molecule type" value="Genomic_DNA"/>
</dbReference>
<dbReference type="InterPro" id="IPR051545">
    <property type="entry name" value="NAD(P)H_dehydrogenase_qn"/>
</dbReference>
<keyword evidence="5" id="KW-1185">Reference proteome</keyword>
<evidence type="ECO:0000256" key="2">
    <source>
        <dbReference type="ARBA" id="ARBA00023002"/>
    </source>
</evidence>
<dbReference type="PANTHER" id="PTHR10204">
    <property type="entry name" value="NAD P H OXIDOREDUCTASE-RELATED"/>
    <property type="match status" value="1"/>
</dbReference>
<dbReference type="Proteomes" id="UP000643610">
    <property type="component" value="Unassembled WGS sequence"/>
</dbReference>
<dbReference type="Gene3D" id="3.40.50.360">
    <property type="match status" value="1"/>
</dbReference>